<evidence type="ECO:0000313" key="2">
    <source>
        <dbReference type="EMBL" id="RIB26122.1"/>
    </source>
</evidence>
<name>A0A397VWI0_9GLOM</name>
<evidence type="ECO:0000256" key="1">
    <source>
        <dbReference type="SAM" id="SignalP"/>
    </source>
</evidence>
<proteinExistence type="predicted"/>
<dbReference type="AlphaFoldDB" id="A0A397VWI0"/>
<keyword evidence="3" id="KW-1185">Reference proteome</keyword>
<accession>A0A397VWI0</accession>
<sequence length="111" mass="12893">MLRQLKHCLIQMMLRLVLHLGIAKHRQLTKQKARKEKVHHIYEKIQKVTRAKYVLPLSLKSDNSEIGETGEMSGTWRNVQNQVKCLKIVKPKPGEIPKSNIRKFIRKTTGA</sequence>
<protein>
    <submittedName>
        <fullName evidence="2">Uncharacterized protein</fullName>
    </submittedName>
</protein>
<keyword evidence="1" id="KW-0732">Signal</keyword>
<dbReference type="Proteomes" id="UP000266673">
    <property type="component" value="Unassembled WGS sequence"/>
</dbReference>
<gene>
    <name evidence="2" type="ORF">C2G38_2138458</name>
</gene>
<evidence type="ECO:0000313" key="3">
    <source>
        <dbReference type="Proteomes" id="UP000266673"/>
    </source>
</evidence>
<organism evidence="2 3">
    <name type="scientific">Gigaspora rosea</name>
    <dbReference type="NCBI Taxonomy" id="44941"/>
    <lineage>
        <taxon>Eukaryota</taxon>
        <taxon>Fungi</taxon>
        <taxon>Fungi incertae sedis</taxon>
        <taxon>Mucoromycota</taxon>
        <taxon>Glomeromycotina</taxon>
        <taxon>Glomeromycetes</taxon>
        <taxon>Diversisporales</taxon>
        <taxon>Gigasporaceae</taxon>
        <taxon>Gigaspora</taxon>
    </lineage>
</organism>
<reference evidence="2 3" key="1">
    <citation type="submission" date="2018-06" db="EMBL/GenBank/DDBJ databases">
        <title>Comparative genomics reveals the genomic features of Rhizophagus irregularis, R. cerebriforme, R. diaphanum and Gigaspora rosea, and their symbiotic lifestyle signature.</title>
        <authorList>
            <person name="Morin E."/>
            <person name="San Clemente H."/>
            <person name="Chen E.C.H."/>
            <person name="De La Providencia I."/>
            <person name="Hainaut M."/>
            <person name="Kuo A."/>
            <person name="Kohler A."/>
            <person name="Murat C."/>
            <person name="Tang N."/>
            <person name="Roy S."/>
            <person name="Loubradou J."/>
            <person name="Henrissat B."/>
            <person name="Grigoriev I.V."/>
            <person name="Corradi N."/>
            <person name="Roux C."/>
            <person name="Martin F.M."/>
        </authorList>
    </citation>
    <scope>NUCLEOTIDE SEQUENCE [LARGE SCALE GENOMIC DNA]</scope>
    <source>
        <strain evidence="2 3">DAOM 194757</strain>
    </source>
</reference>
<feature type="chain" id="PRO_5017388445" evidence="1">
    <location>
        <begin position="24"/>
        <end position="111"/>
    </location>
</feature>
<dbReference type="EMBL" id="QKWP01000148">
    <property type="protein sequence ID" value="RIB26122.1"/>
    <property type="molecule type" value="Genomic_DNA"/>
</dbReference>
<comment type="caution">
    <text evidence="2">The sequence shown here is derived from an EMBL/GenBank/DDBJ whole genome shotgun (WGS) entry which is preliminary data.</text>
</comment>
<feature type="signal peptide" evidence="1">
    <location>
        <begin position="1"/>
        <end position="23"/>
    </location>
</feature>